<sequence>MKIYRIVISWGGFGDALIVTAALRSIKKKKRGSKTIVYCPKKLVPLFKGNPYIDLLIPLYFSNKPIFSPAYIFFKRWFKFADLSQYKLEKTTSVSVKKTMADLLGIRLDHDRLDIFLSNKEDNWAKSFLSRFKGKTVAMHITSEHSINNHWNLDKWNELVKKHPDITFIQLGYGNEEKVVGAVDMRGQTSVRQAMALVKHADSFVGVESFFGHVTNAFDKKGVVLFTDSTPTVWGHRNNINLYKNLECSPCYVTLSGYKCPYHQECKRHSVEEVSISLIQQMTK</sequence>
<comment type="caution">
    <text evidence="3">The sequence shown here is derived from an EMBL/GenBank/DDBJ whole genome shotgun (WGS) entry which is preliminary data.</text>
</comment>
<dbReference type="RefSeq" id="WP_188930433.1">
    <property type="nucleotide sequence ID" value="NZ_BMJC01000002.1"/>
</dbReference>
<reference evidence="3" key="1">
    <citation type="journal article" date="2014" name="Int. J. Syst. Evol. Microbiol.">
        <title>Complete genome sequence of Corynebacterium casei LMG S-19264T (=DSM 44701T), isolated from a smear-ripened cheese.</title>
        <authorList>
            <consortium name="US DOE Joint Genome Institute (JGI-PGF)"/>
            <person name="Walter F."/>
            <person name="Albersmeier A."/>
            <person name="Kalinowski J."/>
            <person name="Ruckert C."/>
        </authorList>
    </citation>
    <scope>NUCLEOTIDE SEQUENCE</scope>
    <source>
        <strain evidence="3">CGMCC 1.15448</strain>
    </source>
</reference>
<dbReference type="Pfam" id="PF01075">
    <property type="entry name" value="Glyco_transf_9"/>
    <property type="match status" value="1"/>
</dbReference>
<dbReference type="InterPro" id="IPR002201">
    <property type="entry name" value="Glyco_trans_9"/>
</dbReference>
<evidence type="ECO:0000313" key="4">
    <source>
        <dbReference type="Proteomes" id="UP000607559"/>
    </source>
</evidence>
<dbReference type="CDD" id="cd03789">
    <property type="entry name" value="GT9_LPS_heptosyltransferase"/>
    <property type="match status" value="1"/>
</dbReference>
<gene>
    <name evidence="3" type="ORF">GCM10011511_16050</name>
</gene>
<dbReference type="GO" id="GO:0005829">
    <property type="term" value="C:cytosol"/>
    <property type="evidence" value="ECO:0007669"/>
    <property type="project" value="TreeGrafter"/>
</dbReference>
<keyword evidence="2" id="KW-0808">Transferase</keyword>
<evidence type="ECO:0000256" key="1">
    <source>
        <dbReference type="ARBA" id="ARBA00022676"/>
    </source>
</evidence>
<organism evidence="3 4">
    <name type="scientific">Puia dinghuensis</name>
    <dbReference type="NCBI Taxonomy" id="1792502"/>
    <lineage>
        <taxon>Bacteria</taxon>
        <taxon>Pseudomonadati</taxon>
        <taxon>Bacteroidota</taxon>
        <taxon>Chitinophagia</taxon>
        <taxon>Chitinophagales</taxon>
        <taxon>Chitinophagaceae</taxon>
        <taxon>Puia</taxon>
    </lineage>
</organism>
<dbReference type="SUPFAM" id="SSF53756">
    <property type="entry name" value="UDP-Glycosyltransferase/glycogen phosphorylase"/>
    <property type="match status" value="1"/>
</dbReference>
<proteinExistence type="predicted"/>
<dbReference type="PANTHER" id="PTHR30160">
    <property type="entry name" value="TETRAACYLDISACCHARIDE 4'-KINASE-RELATED"/>
    <property type="match status" value="1"/>
</dbReference>
<name>A0A8J2UBH1_9BACT</name>
<keyword evidence="4" id="KW-1185">Reference proteome</keyword>
<protein>
    <recommendedName>
        <fullName evidence="5">Glycosyltransferase family 9 protein</fullName>
    </recommendedName>
</protein>
<keyword evidence="1" id="KW-0328">Glycosyltransferase</keyword>
<dbReference type="AlphaFoldDB" id="A0A8J2UBH1"/>
<evidence type="ECO:0008006" key="5">
    <source>
        <dbReference type="Google" id="ProtNLM"/>
    </source>
</evidence>
<dbReference type="Proteomes" id="UP000607559">
    <property type="component" value="Unassembled WGS sequence"/>
</dbReference>
<dbReference type="GO" id="GO:0009244">
    <property type="term" value="P:lipopolysaccharide core region biosynthetic process"/>
    <property type="evidence" value="ECO:0007669"/>
    <property type="project" value="TreeGrafter"/>
</dbReference>
<dbReference type="EMBL" id="BMJC01000002">
    <property type="protein sequence ID" value="GGA93558.1"/>
    <property type="molecule type" value="Genomic_DNA"/>
</dbReference>
<dbReference type="Gene3D" id="3.40.50.2000">
    <property type="entry name" value="Glycogen Phosphorylase B"/>
    <property type="match status" value="2"/>
</dbReference>
<dbReference type="InterPro" id="IPR051199">
    <property type="entry name" value="LPS_LOS_Heptosyltrfase"/>
</dbReference>
<accession>A0A8J2UBH1</accession>
<reference evidence="3" key="2">
    <citation type="submission" date="2020-09" db="EMBL/GenBank/DDBJ databases">
        <authorList>
            <person name="Sun Q."/>
            <person name="Zhou Y."/>
        </authorList>
    </citation>
    <scope>NUCLEOTIDE SEQUENCE</scope>
    <source>
        <strain evidence="3">CGMCC 1.15448</strain>
    </source>
</reference>
<dbReference type="GO" id="GO:0008713">
    <property type="term" value="F:ADP-heptose-lipopolysaccharide heptosyltransferase activity"/>
    <property type="evidence" value="ECO:0007669"/>
    <property type="project" value="TreeGrafter"/>
</dbReference>
<evidence type="ECO:0000256" key="2">
    <source>
        <dbReference type="ARBA" id="ARBA00022679"/>
    </source>
</evidence>
<evidence type="ECO:0000313" key="3">
    <source>
        <dbReference type="EMBL" id="GGA93558.1"/>
    </source>
</evidence>